<keyword evidence="1" id="KW-0677">Repeat</keyword>
<keyword evidence="2" id="KW-0472">Membrane</keyword>
<keyword evidence="2" id="KW-1133">Transmembrane helix</keyword>
<dbReference type="InterPro" id="IPR003961">
    <property type="entry name" value="FN3_dom"/>
</dbReference>
<evidence type="ECO:0000313" key="5">
    <source>
        <dbReference type="Proteomes" id="UP001566132"/>
    </source>
</evidence>
<proteinExistence type="predicted"/>
<evidence type="ECO:0000256" key="2">
    <source>
        <dbReference type="SAM" id="Phobius"/>
    </source>
</evidence>
<reference evidence="4 5" key="1">
    <citation type="submission" date="2024-05" db="EMBL/GenBank/DDBJ databases">
        <title>Genetic variation in Jamaican populations of the coffee berry borer (Hypothenemus hampei).</title>
        <authorList>
            <person name="Errbii M."/>
            <person name="Myrie A."/>
        </authorList>
    </citation>
    <scope>NUCLEOTIDE SEQUENCE [LARGE SCALE GENOMIC DNA]</scope>
    <source>
        <strain evidence="4">JA-Hopewell-2020-01-JO</strain>
        <tissue evidence="4">Whole body</tissue>
    </source>
</reference>
<keyword evidence="2" id="KW-0812">Transmembrane</keyword>
<dbReference type="Proteomes" id="UP001566132">
    <property type="component" value="Unassembled WGS sequence"/>
</dbReference>
<dbReference type="AlphaFoldDB" id="A0ABD1F851"/>
<organism evidence="4 5">
    <name type="scientific">Hypothenemus hampei</name>
    <name type="common">Coffee berry borer</name>
    <dbReference type="NCBI Taxonomy" id="57062"/>
    <lineage>
        <taxon>Eukaryota</taxon>
        <taxon>Metazoa</taxon>
        <taxon>Ecdysozoa</taxon>
        <taxon>Arthropoda</taxon>
        <taxon>Hexapoda</taxon>
        <taxon>Insecta</taxon>
        <taxon>Pterygota</taxon>
        <taxon>Neoptera</taxon>
        <taxon>Endopterygota</taxon>
        <taxon>Coleoptera</taxon>
        <taxon>Polyphaga</taxon>
        <taxon>Cucujiformia</taxon>
        <taxon>Curculionidae</taxon>
        <taxon>Scolytinae</taxon>
        <taxon>Hypothenemus</taxon>
    </lineage>
</organism>
<evidence type="ECO:0000313" key="4">
    <source>
        <dbReference type="EMBL" id="KAL1513774.1"/>
    </source>
</evidence>
<dbReference type="InterPro" id="IPR050991">
    <property type="entry name" value="ECM_Regulatory_Proteins"/>
</dbReference>
<feature type="domain" description="Fibronectin type-III" evidence="3">
    <location>
        <begin position="528"/>
        <end position="609"/>
    </location>
</feature>
<accession>A0ABD1F851</accession>
<sequence length="1051" mass="122521">MGNRCRKIKNNMVFVRLFVFSQLFWFVQSISLTYILKRQKTSVQPTCLAEGLERYSAVGWIYPIPDDNEILPKSVSRYIPTIHNDYNCKFSKNEKCNVKWAVKDWKIDETSSRTREFIDDNRWEDIPVVLITNRSNEFQNRFHLENAERIGFSVRASGSVEVFLCTGWNPQNYPCYYFSIDIREIQFSKLTALTDLQNKNVPLEYAQVASNVISDVEWRSFEIRVEEGNVTLIDKNNMDRVLINHVDSDPMKPLYFLMRSSERSLWKVIENHFMYTETSQISRLGPKMQSNFKDFCLSMLVSTCSYCRMTFFYMNGTIRHELNSISPTNKTWTEIKLKQENIQLKRFNLFVQTEFVNEPNGESKGWWAYDDVRICNENEVKGTYLKLNQSFAPDDTSVADIFCQLVKKPNFRPDSLEYDEIQDNLFTDFPPVDVSSNDTSITLKWIEEDPDHYLTYFIHYQGNDFCSAENEYSLRLASGGFLTTKHNEVTISRLVPFTTYNITLSSVLHEKDLFLNVQTLESDEVHIEELPIKIHIRPLESAVNVSWDKPNCNSRYGRLIYNVTISNEKLNLKKVVELQTNNSYFINELASFTTYDLIVSTARNPRYLLKGIKTQNMTYHFTTLPGVATSVRNLELYAIGPNKASFRYDLPDNPHGIPSHVEVIKCNVLSRAKCRSLESRISRCVLWPEKMCVDADYLMPNQNYTFKVSIKNENTNTYGTYVEIAAESVERVPAKPENVTYQVVNCEENTDYCHVNISWLHPYEPNGTISAFNIILNSTYYNSSYSEEDQSIHEVYKIINDTYLPSYTYQVKYVPYSSEYDMYVQSINSKYKSDFTVVKVNTEDLGNHIDQSPKLLGKGDKAVVFKLPHVDRRLESYSVTIAVQDFNQSIPLGHIKNKKLSDNVCHPYGLTWISQTLEVKQNETKIVTIKGLDEKRTIKPNTKYCFIFVITNKYRGEEHDVVYYERLITPNSMEPSSENDTPQSSSFNHLYILIVVVALVILSFLLFWYVRRRNARKPKQTINENVYESLPFEEHEKNFVNNQTYDHLIHK</sequence>
<name>A0ABD1F851_HYPHA</name>
<gene>
    <name evidence="4" type="ORF">ABEB36_003139</name>
</gene>
<dbReference type="InterPro" id="IPR013783">
    <property type="entry name" value="Ig-like_fold"/>
</dbReference>
<comment type="caution">
    <text evidence="4">The sequence shown here is derived from an EMBL/GenBank/DDBJ whole genome shotgun (WGS) entry which is preliminary data.</text>
</comment>
<dbReference type="SUPFAM" id="SSF49265">
    <property type="entry name" value="Fibronectin type III"/>
    <property type="match status" value="3"/>
</dbReference>
<dbReference type="Gene3D" id="2.60.40.10">
    <property type="entry name" value="Immunoglobulins"/>
    <property type="match status" value="3"/>
</dbReference>
<dbReference type="InterPro" id="IPR036116">
    <property type="entry name" value="FN3_sf"/>
</dbReference>
<evidence type="ECO:0000256" key="1">
    <source>
        <dbReference type="ARBA" id="ARBA00022737"/>
    </source>
</evidence>
<evidence type="ECO:0000259" key="3">
    <source>
        <dbReference type="SMART" id="SM00060"/>
    </source>
</evidence>
<feature type="domain" description="Fibronectin type-III" evidence="3">
    <location>
        <begin position="628"/>
        <end position="719"/>
    </location>
</feature>
<keyword evidence="5" id="KW-1185">Reference proteome</keyword>
<dbReference type="EMBL" id="JBDJPC010000002">
    <property type="protein sequence ID" value="KAL1513774.1"/>
    <property type="molecule type" value="Genomic_DNA"/>
</dbReference>
<dbReference type="PANTHER" id="PTHR46708">
    <property type="entry name" value="TENASCIN"/>
    <property type="match status" value="1"/>
</dbReference>
<dbReference type="SMART" id="SM00060">
    <property type="entry name" value="FN3"/>
    <property type="match status" value="4"/>
</dbReference>
<feature type="domain" description="Fibronectin type-III" evidence="3">
    <location>
        <begin position="736"/>
        <end position="833"/>
    </location>
</feature>
<feature type="transmembrane region" description="Helical" evidence="2">
    <location>
        <begin position="990"/>
        <end position="1010"/>
    </location>
</feature>
<feature type="domain" description="Fibronectin type-III" evidence="3">
    <location>
        <begin position="423"/>
        <end position="511"/>
    </location>
</feature>
<dbReference type="PANTHER" id="PTHR46708:SF2">
    <property type="entry name" value="FIBRONECTIN TYPE-III DOMAIN-CONTAINING PROTEIN"/>
    <property type="match status" value="1"/>
</dbReference>
<protein>
    <recommendedName>
        <fullName evidence="3">Fibronectin type-III domain-containing protein</fullName>
    </recommendedName>
</protein>